<dbReference type="EMBL" id="KB908785">
    <property type="protein sequence ID" value="EOA84411.1"/>
    <property type="molecule type" value="Genomic_DNA"/>
</dbReference>
<accession>R0IHF0</accession>
<gene>
    <name evidence="2" type="ORF">SETTUDRAFT_29705</name>
</gene>
<dbReference type="HOGENOM" id="CLU_2656036_0_0_1"/>
<protein>
    <submittedName>
        <fullName evidence="2">Uncharacterized protein</fullName>
    </submittedName>
</protein>
<reference evidence="2 3" key="1">
    <citation type="journal article" date="2012" name="PLoS Pathog.">
        <title>Diverse lifestyles and strategies of plant pathogenesis encoded in the genomes of eighteen Dothideomycetes fungi.</title>
        <authorList>
            <person name="Ohm R.A."/>
            <person name="Feau N."/>
            <person name="Henrissat B."/>
            <person name="Schoch C.L."/>
            <person name="Horwitz B.A."/>
            <person name="Barry K.W."/>
            <person name="Condon B.J."/>
            <person name="Copeland A.C."/>
            <person name="Dhillon B."/>
            <person name="Glaser F."/>
            <person name="Hesse C.N."/>
            <person name="Kosti I."/>
            <person name="LaButti K."/>
            <person name="Lindquist E.A."/>
            <person name="Lucas S."/>
            <person name="Salamov A.A."/>
            <person name="Bradshaw R.E."/>
            <person name="Ciuffetti L."/>
            <person name="Hamelin R.C."/>
            <person name="Kema G.H.J."/>
            <person name="Lawrence C."/>
            <person name="Scott J.A."/>
            <person name="Spatafora J.W."/>
            <person name="Turgeon B.G."/>
            <person name="de Wit P.J.G.M."/>
            <person name="Zhong S."/>
            <person name="Goodwin S.B."/>
            <person name="Grigoriev I.V."/>
        </authorList>
    </citation>
    <scope>NUCLEOTIDE SEQUENCE [LARGE SCALE GENOMIC DNA]</scope>
    <source>
        <strain evidence="3">28A</strain>
    </source>
</reference>
<feature type="region of interest" description="Disordered" evidence="1">
    <location>
        <begin position="1"/>
        <end position="26"/>
    </location>
</feature>
<evidence type="ECO:0000313" key="3">
    <source>
        <dbReference type="Proteomes" id="UP000016935"/>
    </source>
</evidence>
<evidence type="ECO:0000256" key="1">
    <source>
        <dbReference type="SAM" id="MobiDB-lite"/>
    </source>
</evidence>
<reference evidence="2 3" key="2">
    <citation type="journal article" date="2013" name="PLoS Genet.">
        <title>Comparative genome structure, secondary metabolite, and effector coding capacity across Cochliobolus pathogens.</title>
        <authorList>
            <person name="Condon B.J."/>
            <person name="Leng Y."/>
            <person name="Wu D."/>
            <person name="Bushley K.E."/>
            <person name="Ohm R.A."/>
            <person name="Otillar R."/>
            <person name="Martin J."/>
            <person name="Schackwitz W."/>
            <person name="Grimwood J."/>
            <person name="MohdZainudin N."/>
            <person name="Xue C."/>
            <person name="Wang R."/>
            <person name="Manning V.A."/>
            <person name="Dhillon B."/>
            <person name="Tu Z.J."/>
            <person name="Steffenson B.J."/>
            <person name="Salamov A."/>
            <person name="Sun H."/>
            <person name="Lowry S."/>
            <person name="LaButti K."/>
            <person name="Han J."/>
            <person name="Copeland A."/>
            <person name="Lindquist E."/>
            <person name="Barry K."/>
            <person name="Schmutz J."/>
            <person name="Baker S.E."/>
            <person name="Ciuffetti L.M."/>
            <person name="Grigoriev I.V."/>
            <person name="Zhong S."/>
            <person name="Turgeon B.G."/>
        </authorList>
    </citation>
    <scope>NUCLEOTIDE SEQUENCE [LARGE SCALE GENOMIC DNA]</scope>
    <source>
        <strain evidence="3">28A</strain>
    </source>
</reference>
<dbReference type="AlphaFoldDB" id="R0IHF0"/>
<organism evidence="2 3">
    <name type="scientific">Exserohilum turcicum (strain 28A)</name>
    <name type="common">Northern leaf blight fungus</name>
    <name type="synonym">Setosphaeria turcica</name>
    <dbReference type="NCBI Taxonomy" id="671987"/>
    <lineage>
        <taxon>Eukaryota</taxon>
        <taxon>Fungi</taxon>
        <taxon>Dikarya</taxon>
        <taxon>Ascomycota</taxon>
        <taxon>Pezizomycotina</taxon>
        <taxon>Dothideomycetes</taxon>
        <taxon>Pleosporomycetidae</taxon>
        <taxon>Pleosporales</taxon>
        <taxon>Pleosporineae</taxon>
        <taxon>Pleosporaceae</taxon>
        <taxon>Exserohilum</taxon>
    </lineage>
</organism>
<name>R0IHF0_EXST2</name>
<feature type="region of interest" description="Disordered" evidence="1">
    <location>
        <begin position="55"/>
        <end position="76"/>
    </location>
</feature>
<dbReference type="Proteomes" id="UP000016935">
    <property type="component" value="Unassembled WGS sequence"/>
</dbReference>
<proteinExistence type="predicted"/>
<evidence type="ECO:0000313" key="2">
    <source>
        <dbReference type="EMBL" id="EOA84411.1"/>
    </source>
</evidence>
<dbReference type="GeneID" id="19403353"/>
<sequence length="76" mass="8673">MTQSPRVPSRPGFLAPRPSQQPPNTDTDLACSFGSWRSPAPVRFGHVMRRSLCEHEQEMRHKRRVCGPNPRQPNIP</sequence>
<keyword evidence="3" id="KW-1185">Reference proteome</keyword>
<dbReference type="RefSeq" id="XP_008027959.1">
    <property type="nucleotide sequence ID" value="XM_008029768.1"/>
</dbReference>